<comment type="similarity">
    <text evidence="1">Belongs to the enoyl-CoA hydratase/isomerase family.</text>
</comment>
<dbReference type="Gene3D" id="3.90.226.10">
    <property type="entry name" value="2-enoyl-CoA Hydratase, Chain A, domain 1"/>
    <property type="match status" value="1"/>
</dbReference>
<dbReference type="GO" id="GO:0016829">
    <property type="term" value="F:lyase activity"/>
    <property type="evidence" value="ECO:0007669"/>
    <property type="project" value="UniProtKB-KW"/>
</dbReference>
<evidence type="ECO:0000256" key="1">
    <source>
        <dbReference type="ARBA" id="ARBA00005254"/>
    </source>
</evidence>
<accession>A0A2U2CGW9</accession>
<dbReference type="GO" id="GO:0006635">
    <property type="term" value="P:fatty acid beta-oxidation"/>
    <property type="evidence" value="ECO:0007669"/>
    <property type="project" value="TreeGrafter"/>
</dbReference>
<gene>
    <name evidence="3" type="ORF">C4N9_04730</name>
</gene>
<evidence type="ECO:0000313" key="3">
    <source>
        <dbReference type="EMBL" id="PWE31059.1"/>
    </source>
</evidence>
<dbReference type="OrthoDB" id="5730382at2"/>
<dbReference type="RefSeq" id="WP_109532137.1">
    <property type="nucleotide sequence ID" value="NZ_QEYD01000002.1"/>
</dbReference>
<dbReference type="InterPro" id="IPR001753">
    <property type="entry name" value="Enoyl-CoA_hydra/iso"/>
</dbReference>
<dbReference type="CDD" id="cd06558">
    <property type="entry name" value="crotonase-like"/>
    <property type="match status" value="1"/>
</dbReference>
<keyword evidence="4" id="KW-1185">Reference proteome</keyword>
<comment type="caution">
    <text evidence="3">The sequence shown here is derived from an EMBL/GenBank/DDBJ whole genome shotgun (WGS) entry which is preliminary data.</text>
</comment>
<dbReference type="PANTHER" id="PTHR11941:SF54">
    <property type="entry name" value="ENOYL-COA HYDRATASE, MITOCHONDRIAL"/>
    <property type="match status" value="1"/>
</dbReference>
<dbReference type="InterPro" id="IPR014748">
    <property type="entry name" value="Enoyl-CoA_hydra_C"/>
</dbReference>
<keyword evidence="2" id="KW-0456">Lyase</keyword>
<dbReference type="AlphaFoldDB" id="A0A2U2CGW9"/>
<dbReference type="Gene3D" id="1.10.12.10">
    <property type="entry name" value="Lyase 2-enoyl-coa Hydratase, Chain A, domain 2"/>
    <property type="match status" value="1"/>
</dbReference>
<reference evidence="3 4" key="1">
    <citation type="submission" date="2018-05" db="EMBL/GenBank/DDBJ databases">
        <title>Pararhodobacter marina sp. nov., isolated from deep-sea water of the Indian Ocean.</title>
        <authorList>
            <person name="Lai Q.Sr."/>
            <person name="Liu X."/>
            <person name="Shao Z."/>
        </authorList>
    </citation>
    <scope>NUCLEOTIDE SEQUENCE [LARGE SCALE GENOMIC DNA]</scope>
    <source>
        <strain evidence="3 4">CIC4N-9</strain>
    </source>
</reference>
<name>A0A2U2CGW9_9RHOB</name>
<dbReference type="GeneID" id="94364186"/>
<sequence length="247" mass="26717">MNFDNIDYLEQGGIAEITIRRPEKKNALTSQMFTDLRACFDAFAAGDARVAILKSVSDDVFSAGADLTDPPERFWEGVPELGFRCDKPIIAALSGKVIGAAVVLTQMCDLVVMTEDAALIYPEAKVGVAKGAVSILTKRMPLRVALEMMFTGEPLSAERAYQVGVANALVPPGEHVAHARALAQKIAANAPLVVEMLKRMSLDTLGDAPMQMQIDMAARVERVMTSEDAVNALKAFKAKRKPVFHGR</sequence>
<dbReference type="PANTHER" id="PTHR11941">
    <property type="entry name" value="ENOYL-COA HYDRATASE-RELATED"/>
    <property type="match status" value="1"/>
</dbReference>
<evidence type="ECO:0000256" key="2">
    <source>
        <dbReference type="ARBA" id="ARBA00023239"/>
    </source>
</evidence>
<evidence type="ECO:0000313" key="4">
    <source>
        <dbReference type="Proteomes" id="UP000244940"/>
    </source>
</evidence>
<dbReference type="EMBL" id="QEYD01000002">
    <property type="protein sequence ID" value="PWE31059.1"/>
    <property type="molecule type" value="Genomic_DNA"/>
</dbReference>
<dbReference type="InterPro" id="IPR029045">
    <property type="entry name" value="ClpP/crotonase-like_dom_sf"/>
</dbReference>
<dbReference type="Proteomes" id="UP000244940">
    <property type="component" value="Unassembled WGS sequence"/>
</dbReference>
<proteinExistence type="inferred from homology"/>
<protein>
    <submittedName>
        <fullName evidence="3">Enoyl-CoA hydratase</fullName>
    </submittedName>
</protein>
<dbReference type="Pfam" id="PF00378">
    <property type="entry name" value="ECH_1"/>
    <property type="match status" value="1"/>
</dbReference>
<organism evidence="3 4">
    <name type="scientific">Pararhodobacter marinus</name>
    <dbReference type="NCBI Taxonomy" id="2184063"/>
    <lineage>
        <taxon>Bacteria</taxon>
        <taxon>Pseudomonadati</taxon>
        <taxon>Pseudomonadota</taxon>
        <taxon>Alphaproteobacteria</taxon>
        <taxon>Rhodobacterales</taxon>
        <taxon>Paracoccaceae</taxon>
        <taxon>Pararhodobacter</taxon>
    </lineage>
</organism>
<dbReference type="SUPFAM" id="SSF52096">
    <property type="entry name" value="ClpP/crotonase"/>
    <property type="match status" value="1"/>
</dbReference>